<dbReference type="PhylomeDB" id="A0A0G4GKA2"/>
<dbReference type="GO" id="GO:0005886">
    <property type="term" value="C:plasma membrane"/>
    <property type="evidence" value="ECO:0007669"/>
    <property type="project" value="TreeGrafter"/>
</dbReference>
<dbReference type="InterPro" id="IPR003594">
    <property type="entry name" value="HATPase_dom"/>
</dbReference>
<dbReference type="VEuPathDB" id="CryptoDB:Cvel_22294"/>
<dbReference type="SUPFAM" id="SSF55874">
    <property type="entry name" value="ATPase domain of HSP90 chaperone/DNA topoisomerase II/histidine kinase"/>
    <property type="match status" value="1"/>
</dbReference>
<dbReference type="PANTHER" id="PTHR43047:SF72">
    <property type="entry name" value="OSMOSENSING HISTIDINE PROTEIN KINASE SLN1"/>
    <property type="match status" value="1"/>
</dbReference>
<organism evidence="6">
    <name type="scientific">Chromera velia CCMP2878</name>
    <dbReference type="NCBI Taxonomy" id="1169474"/>
    <lineage>
        <taxon>Eukaryota</taxon>
        <taxon>Sar</taxon>
        <taxon>Alveolata</taxon>
        <taxon>Colpodellida</taxon>
        <taxon>Chromeraceae</taxon>
        <taxon>Chromera</taxon>
    </lineage>
</organism>
<dbReference type="PROSITE" id="PS50109">
    <property type="entry name" value="HIS_KIN"/>
    <property type="match status" value="1"/>
</dbReference>
<dbReference type="InterPro" id="IPR036890">
    <property type="entry name" value="HATPase_C_sf"/>
</dbReference>
<proteinExistence type="predicted"/>
<accession>A0A0G4GKA2</accession>
<evidence type="ECO:0000256" key="4">
    <source>
        <dbReference type="ARBA" id="ARBA00022777"/>
    </source>
</evidence>
<evidence type="ECO:0000256" key="1">
    <source>
        <dbReference type="ARBA" id="ARBA00000085"/>
    </source>
</evidence>
<evidence type="ECO:0000259" key="5">
    <source>
        <dbReference type="PROSITE" id="PS50109"/>
    </source>
</evidence>
<evidence type="ECO:0000256" key="2">
    <source>
        <dbReference type="ARBA" id="ARBA00012438"/>
    </source>
</evidence>
<sequence>MLSSQIDFKVGIEVAPDLHAAFDSKTLAVAADWLHLRQVAVNFLSNARKFTDERGKVALTLQVERLPTSSLPSVCFLPPPREVEELRASERTNRNTSRKCVSPKGDLCDVLRSSSGLPELKDVPGWVRVEVRVTDSGSGLTASEIDKLFLPYSQIRAGELQRGGGTGLSPCISKMFVEGGTLGWEGGGDIWRYWFGFFFFLFRFPSSRFSAQSKKIDSHFVLWGEFADCFSFLRFLTH</sequence>
<dbReference type="AlphaFoldDB" id="A0A0G4GKA2"/>
<keyword evidence="4" id="KW-0418">Kinase</keyword>
<feature type="domain" description="Histidine kinase" evidence="5">
    <location>
        <begin position="1"/>
        <end position="182"/>
    </location>
</feature>
<dbReference type="SMART" id="SM00387">
    <property type="entry name" value="HATPase_c"/>
    <property type="match status" value="1"/>
</dbReference>
<dbReference type="GO" id="GO:0000155">
    <property type="term" value="F:phosphorelay sensor kinase activity"/>
    <property type="evidence" value="ECO:0007669"/>
    <property type="project" value="TreeGrafter"/>
</dbReference>
<reference evidence="6" key="1">
    <citation type="submission" date="2014-11" db="EMBL/GenBank/DDBJ databases">
        <authorList>
            <person name="Otto D Thomas"/>
            <person name="Naeem Raeece"/>
        </authorList>
    </citation>
    <scope>NUCLEOTIDE SEQUENCE</scope>
</reference>
<evidence type="ECO:0000256" key="3">
    <source>
        <dbReference type="ARBA" id="ARBA00022679"/>
    </source>
</evidence>
<dbReference type="Gene3D" id="3.30.565.10">
    <property type="entry name" value="Histidine kinase-like ATPase, C-terminal domain"/>
    <property type="match status" value="1"/>
</dbReference>
<protein>
    <recommendedName>
        <fullName evidence="2">histidine kinase</fullName>
        <ecNumber evidence="2">2.7.13.3</ecNumber>
    </recommendedName>
</protein>
<keyword evidence="3" id="KW-0808">Transferase</keyword>
<dbReference type="InterPro" id="IPR005467">
    <property type="entry name" value="His_kinase_dom"/>
</dbReference>
<dbReference type="GO" id="GO:0009927">
    <property type="term" value="F:histidine phosphotransfer kinase activity"/>
    <property type="evidence" value="ECO:0007669"/>
    <property type="project" value="TreeGrafter"/>
</dbReference>
<dbReference type="EMBL" id="CDMZ01001300">
    <property type="protein sequence ID" value="CEM30414.1"/>
    <property type="molecule type" value="Genomic_DNA"/>
</dbReference>
<dbReference type="PANTHER" id="PTHR43047">
    <property type="entry name" value="TWO-COMPONENT HISTIDINE PROTEIN KINASE"/>
    <property type="match status" value="1"/>
</dbReference>
<gene>
    <name evidence="6" type="ORF">Cvel_22294</name>
</gene>
<dbReference type="Pfam" id="PF02518">
    <property type="entry name" value="HATPase_c"/>
    <property type="match status" value="1"/>
</dbReference>
<dbReference type="EC" id="2.7.13.3" evidence="2"/>
<name>A0A0G4GKA2_9ALVE</name>
<comment type="catalytic activity">
    <reaction evidence="1">
        <text>ATP + protein L-histidine = ADP + protein N-phospho-L-histidine.</text>
        <dbReference type="EC" id="2.7.13.3"/>
    </reaction>
</comment>
<evidence type="ECO:0000313" key="6">
    <source>
        <dbReference type="EMBL" id="CEM30414.1"/>
    </source>
</evidence>